<dbReference type="EMBL" id="RSCL01000059">
    <property type="protein sequence ID" value="RUS93441.1"/>
    <property type="molecule type" value="Genomic_DNA"/>
</dbReference>
<keyword evidence="5" id="KW-1185">Reference proteome</keyword>
<dbReference type="AlphaFoldDB" id="A0A3S1AJB6"/>
<protein>
    <recommendedName>
        <fullName evidence="3">DUF3991 domain-containing protein</fullName>
    </recommendedName>
</protein>
<dbReference type="Gene3D" id="3.40.1360.10">
    <property type="match status" value="1"/>
</dbReference>
<evidence type="ECO:0000259" key="3">
    <source>
        <dbReference type="Pfam" id="PF13154"/>
    </source>
</evidence>
<accession>A0A3S1AJB6</accession>
<dbReference type="Gene3D" id="3.30.930.30">
    <property type="match status" value="1"/>
</dbReference>
<comment type="caution">
    <text evidence="4">The sequence shown here is derived from an EMBL/GenBank/DDBJ whole genome shotgun (WGS) entry which is preliminary data.</text>
</comment>
<dbReference type="NCBIfam" id="NF041497">
    <property type="entry name" value="MobV"/>
    <property type="match status" value="1"/>
</dbReference>
<dbReference type="Pfam" id="PF13154">
    <property type="entry name" value="DUF3991"/>
    <property type="match status" value="1"/>
</dbReference>
<sequence>MNSYAVCLIKKIKSWVQLNTCASHNSRARETPNADLSVKNVRLIDVGENKSLRILFVEKIGDQKIRSNAVLGIEMVLSASPQYFRPENPACSGFYLQERVDDFATACTDWLLNRYYGRVVRAELHLDETTPHIHAFIVPLDNQGKLNARALFHGRIKLSELQDSFAVAVSHLGIERGIKGSKAQHMDIQKYYAAVNCKSFHINLDDVLPIPNDSQSVFAYRELIKEILQPQLDILNNQINDRDLQLREKKYIEQTAQASERERQKLEQRVQNLAWTLDLWQAQANLIRDLPLEEVAYHLGLHLNNKGIWQGDGHSVRVVGAKFYDYSGAQKGGAGAIDLAMHLLQCNFRQAVAWLYDIFGESDMLRAVTHRARTEAQEIVSQELAPQFMAPVPDESRWDAVRDYLVAVRKLPGNFIDNLHVAGLIYGDAKQNAVFVMRAMDLEITGAFLRGTYGFNNTFYGLAKGSKRSKGWFHFTTGGHGEDKITRAVLAKSPIEALSVAALEYSLLEKTIYIAVDSPRCMPVEFLSYFKNIVAAYDNDAAGKEIFEAIQKILPQTSRLKPKARDWNQQLIQVKSGV</sequence>
<evidence type="ECO:0000256" key="2">
    <source>
        <dbReference type="SAM" id="Coils"/>
    </source>
</evidence>
<reference evidence="4" key="1">
    <citation type="submission" date="2018-12" db="EMBL/GenBank/DDBJ databases">
        <authorList>
            <person name="Will S."/>
            <person name="Neumann-Schaal M."/>
            <person name="Henke P."/>
        </authorList>
    </citation>
    <scope>NUCLEOTIDE SEQUENCE</scope>
    <source>
        <strain evidence="4">PCC 7102</strain>
    </source>
</reference>
<proteinExistence type="inferred from homology"/>
<name>A0A3S1AJB6_9CYAN</name>
<dbReference type="Pfam" id="PF01076">
    <property type="entry name" value="Mob_Pre"/>
    <property type="match status" value="1"/>
</dbReference>
<dbReference type="GO" id="GO:0006310">
    <property type="term" value="P:DNA recombination"/>
    <property type="evidence" value="ECO:0007669"/>
    <property type="project" value="InterPro"/>
</dbReference>
<keyword evidence="2" id="KW-0175">Coiled coil</keyword>
<feature type="coiled-coil region" evidence="2">
    <location>
        <begin position="249"/>
        <end position="283"/>
    </location>
</feature>
<dbReference type="GO" id="GO:0003677">
    <property type="term" value="F:DNA binding"/>
    <property type="evidence" value="ECO:0007669"/>
    <property type="project" value="InterPro"/>
</dbReference>
<comment type="similarity">
    <text evidence="1">Belongs to the plasmid mobilization pre family.</text>
</comment>
<dbReference type="CDD" id="cd17242">
    <property type="entry name" value="MobM_relaxase"/>
    <property type="match status" value="1"/>
</dbReference>
<dbReference type="InterPro" id="IPR001668">
    <property type="entry name" value="Mob_Pre"/>
</dbReference>
<dbReference type="Proteomes" id="UP000271624">
    <property type="component" value="Unassembled WGS sequence"/>
</dbReference>
<dbReference type="OrthoDB" id="9800759at2"/>
<evidence type="ECO:0000313" key="5">
    <source>
        <dbReference type="Proteomes" id="UP000271624"/>
    </source>
</evidence>
<feature type="domain" description="DUF3991" evidence="3">
    <location>
        <begin position="404"/>
        <end position="477"/>
    </location>
</feature>
<dbReference type="InterPro" id="IPR025054">
    <property type="entry name" value="DUF3991"/>
</dbReference>
<gene>
    <name evidence="4" type="ORF">DSM106972_096370</name>
</gene>
<evidence type="ECO:0000256" key="1">
    <source>
        <dbReference type="ARBA" id="ARBA00010657"/>
    </source>
</evidence>
<evidence type="ECO:0000313" key="4">
    <source>
        <dbReference type="EMBL" id="RUS93441.1"/>
    </source>
</evidence>
<dbReference type="Pfam" id="PF13155">
    <property type="entry name" value="Toprim_2"/>
    <property type="match status" value="1"/>
</dbReference>
<dbReference type="RefSeq" id="WP_127087546.1">
    <property type="nucleotide sequence ID" value="NZ_RSCL01000059.1"/>
</dbReference>
<reference evidence="4" key="2">
    <citation type="journal article" date="2019" name="Genome Biol. Evol.">
        <title>Day and night: Metabolic profiles and evolutionary relationships of six axenic non-marine cyanobacteria.</title>
        <authorList>
            <person name="Will S.E."/>
            <person name="Henke P."/>
            <person name="Boedeker C."/>
            <person name="Huang S."/>
            <person name="Brinkmann H."/>
            <person name="Rohde M."/>
            <person name="Jarek M."/>
            <person name="Friedl T."/>
            <person name="Seufert S."/>
            <person name="Schumacher M."/>
            <person name="Overmann J."/>
            <person name="Neumann-Schaal M."/>
            <person name="Petersen J."/>
        </authorList>
    </citation>
    <scope>NUCLEOTIDE SEQUENCE [LARGE SCALE GENOMIC DNA]</scope>
    <source>
        <strain evidence="4">PCC 7102</strain>
    </source>
</reference>
<organism evidence="4 5">
    <name type="scientific">Dulcicalothrix desertica PCC 7102</name>
    <dbReference type="NCBI Taxonomy" id="232991"/>
    <lineage>
        <taxon>Bacteria</taxon>
        <taxon>Bacillati</taxon>
        <taxon>Cyanobacteriota</taxon>
        <taxon>Cyanophyceae</taxon>
        <taxon>Nostocales</taxon>
        <taxon>Calotrichaceae</taxon>
        <taxon>Dulcicalothrix</taxon>
    </lineage>
</organism>